<evidence type="ECO:0000256" key="5">
    <source>
        <dbReference type="ARBA" id="ARBA00023136"/>
    </source>
</evidence>
<keyword evidence="7" id="KW-0675">Receptor</keyword>
<feature type="compositionally biased region" description="Basic and acidic residues" evidence="10">
    <location>
        <begin position="588"/>
        <end position="604"/>
    </location>
</feature>
<dbReference type="SMART" id="SM00192">
    <property type="entry name" value="LDLa"/>
    <property type="match status" value="6"/>
</dbReference>
<feature type="chain" id="PRO_5045189978" evidence="12">
    <location>
        <begin position="22"/>
        <end position="754"/>
    </location>
</feature>
<evidence type="ECO:0000256" key="10">
    <source>
        <dbReference type="SAM" id="MobiDB-lite"/>
    </source>
</evidence>
<keyword evidence="3" id="KW-0677">Repeat</keyword>
<keyword evidence="2 11" id="KW-0812">Transmembrane</keyword>
<organism evidence="13 14">
    <name type="scientific">Mya arenaria</name>
    <name type="common">Soft-shell clam</name>
    <dbReference type="NCBI Taxonomy" id="6604"/>
    <lineage>
        <taxon>Eukaryota</taxon>
        <taxon>Metazoa</taxon>
        <taxon>Spiralia</taxon>
        <taxon>Lophotrochozoa</taxon>
        <taxon>Mollusca</taxon>
        <taxon>Bivalvia</taxon>
        <taxon>Autobranchia</taxon>
        <taxon>Heteroconchia</taxon>
        <taxon>Euheterodonta</taxon>
        <taxon>Imparidentia</taxon>
        <taxon>Neoheterodontei</taxon>
        <taxon>Myida</taxon>
        <taxon>Myoidea</taxon>
        <taxon>Myidae</taxon>
        <taxon>Mya</taxon>
    </lineage>
</organism>
<dbReference type="PRINTS" id="PR00261">
    <property type="entry name" value="LDLRECEPTOR"/>
</dbReference>
<comment type="subcellular location">
    <subcellularLocation>
        <location evidence="1">Membrane</location>
        <topology evidence="1">Single-pass membrane protein</topology>
    </subcellularLocation>
</comment>
<keyword evidence="6" id="KW-1015">Disulfide bond</keyword>
<evidence type="ECO:0000256" key="12">
    <source>
        <dbReference type="SAM" id="SignalP"/>
    </source>
</evidence>
<dbReference type="EMBL" id="CP111025">
    <property type="protein sequence ID" value="WAR25331.1"/>
    <property type="molecule type" value="Genomic_DNA"/>
</dbReference>
<evidence type="ECO:0000256" key="6">
    <source>
        <dbReference type="ARBA" id="ARBA00023157"/>
    </source>
</evidence>
<evidence type="ECO:0000256" key="7">
    <source>
        <dbReference type="ARBA" id="ARBA00023170"/>
    </source>
</evidence>
<dbReference type="PANTHER" id="PTHR22722">
    <property type="entry name" value="LOW-DENSITY LIPOPROTEIN RECEPTOR-RELATED PROTEIN 2-RELATED"/>
    <property type="match status" value="1"/>
</dbReference>
<protein>
    <submittedName>
        <fullName evidence="13">VLDLR-like protein</fullName>
    </submittedName>
</protein>
<keyword evidence="12" id="KW-0732">Signal</keyword>
<feature type="signal peptide" evidence="12">
    <location>
        <begin position="1"/>
        <end position="21"/>
    </location>
</feature>
<evidence type="ECO:0000256" key="9">
    <source>
        <dbReference type="PROSITE-ProRule" id="PRU00124"/>
    </source>
</evidence>
<evidence type="ECO:0000256" key="2">
    <source>
        <dbReference type="ARBA" id="ARBA00022692"/>
    </source>
</evidence>
<dbReference type="PROSITE" id="PS01209">
    <property type="entry name" value="LDLRA_1"/>
    <property type="match status" value="4"/>
</dbReference>
<evidence type="ECO:0000256" key="3">
    <source>
        <dbReference type="ARBA" id="ARBA00022737"/>
    </source>
</evidence>
<feature type="non-terminal residue" evidence="13">
    <location>
        <position position="1"/>
    </location>
</feature>
<feature type="region of interest" description="Disordered" evidence="10">
    <location>
        <begin position="711"/>
        <end position="754"/>
    </location>
</feature>
<dbReference type="Gene3D" id="4.10.400.10">
    <property type="entry name" value="Low-density Lipoprotein Receptor"/>
    <property type="match status" value="4"/>
</dbReference>
<dbReference type="Gene3D" id="2.40.128.620">
    <property type="match status" value="2"/>
</dbReference>
<feature type="region of interest" description="Disordered" evidence="10">
    <location>
        <begin position="574"/>
        <end position="605"/>
    </location>
</feature>
<feature type="compositionally biased region" description="Basic and acidic residues" evidence="10">
    <location>
        <begin position="738"/>
        <end position="754"/>
    </location>
</feature>
<dbReference type="InterPro" id="IPR051221">
    <property type="entry name" value="LDLR-related"/>
</dbReference>
<dbReference type="PROSITE" id="PS50068">
    <property type="entry name" value="LDLRA_2"/>
    <property type="match status" value="6"/>
</dbReference>
<feature type="compositionally biased region" description="Polar residues" evidence="10">
    <location>
        <begin position="723"/>
        <end position="737"/>
    </location>
</feature>
<reference evidence="13" key="1">
    <citation type="submission" date="2022-11" db="EMBL/GenBank/DDBJ databases">
        <title>Centuries of genome instability and evolution in soft-shell clam transmissible cancer (bioRxiv).</title>
        <authorList>
            <person name="Hart S.F.M."/>
            <person name="Yonemitsu M.A."/>
            <person name="Giersch R.M."/>
            <person name="Beal B.F."/>
            <person name="Arriagada G."/>
            <person name="Davis B.W."/>
            <person name="Ostrander E.A."/>
            <person name="Goff S.P."/>
            <person name="Metzger M.J."/>
        </authorList>
    </citation>
    <scope>NUCLEOTIDE SEQUENCE</scope>
    <source>
        <strain evidence="13">MELC-2E11</strain>
        <tissue evidence="13">Siphon/mantle</tissue>
    </source>
</reference>
<evidence type="ECO:0000256" key="4">
    <source>
        <dbReference type="ARBA" id="ARBA00022989"/>
    </source>
</evidence>
<evidence type="ECO:0000313" key="14">
    <source>
        <dbReference type="Proteomes" id="UP001164746"/>
    </source>
</evidence>
<keyword evidence="14" id="KW-1185">Reference proteome</keyword>
<name>A0ABY7G1W4_MYAAR</name>
<comment type="caution">
    <text evidence="9">Lacks conserved residue(s) required for the propagation of feature annotation.</text>
</comment>
<keyword evidence="5 11" id="KW-0472">Membrane</keyword>
<dbReference type="InterPro" id="IPR023415">
    <property type="entry name" value="LDLR_class-A_CS"/>
</dbReference>
<dbReference type="Pfam" id="PF00057">
    <property type="entry name" value="Ldl_recept_a"/>
    <property type="match status" value="2"/>
</dbReference>
<proteinExistence type="predicted"/>
<sequence length="754" mass="85056">NQVCFYLFKAFLLPWILQTLASDSAMDTCRRKDRFYCKFSRECIVKYFVCDGNEDCRTGEDEMSPACTMEECRQKKLFFCDDSQTCIRKDFVCDGINNCHYGEDEAPSSCTIDVCHKKQRFFCNNSMECIDQYFVCDGYKDCRAGEDEVPPACNIDRCSQKHLVYCNVSRMCIHGNFVCDGINHCHAGEDEAPPFCNMDDCRKKDLFFCNVSRMCIRKDLVCNGINNCQAGEDEAPPACTTDLCRQNDVMFCNVSRKCIHKSFVCNGYDNCPYGEDEAPPACTLKQQCESNRSLSEGCLGQCQPGYFGKYCEETCLKECLNGVCNRVSGICNDCTRTYLENCSLECGQGCRERDGFPQCDRKSGKCLNGCNLYHYGHYCNETCRHCKMNSSNVLCDINGVCQFGCENDFWGKKCNTKCSVNCQGDEHGNRCNSSIGECVNGCIRGWSGGFCADESSLQTTTTESTDKEHVTTLKTALIIISAIFTGVVIVILIRCFLGARKRINRQQNELIEPRRAPEQLPSSSWRRQSYSPVHAAINEESMEHIHYTREQNSSDQYDEIDVLRCVPNTGIIHSKEFPNDSSSLRSVETSEGKTDLDSSDETKSSRLVTQSNDALYHVGKTDNATGVYHRNSIVKSDKSIELLCTKDYLDRETLCQTTKGENSGILAAKCCEAGEDIFGDVGQFRVNYIHAIAREECELLDNELEHKTIESSLLTRQEEEVGENSNITKRPAQSQHEANTDNHAHTKRQEQTTK</sequence>
<keyword evidence="4 11" id="KW-1133">Transmembrane helix</keyword>
<evidence type="ECO:0000256" key="11">
    <source>
        <dbReference type="SAM" id="Phobius"/>
    </source>
</evidence>
<evidence type="ECO:0000256" key="8">
    <source>
        <dbReference type="ARBA" id="ARBA00023180"/>
    </source>
</evidence>
<gene>
    <name evidence="13" type="ORF">MAR_011035</name>
</gene>
<dbReference type="PANTHER" id="PTHR22722:SF5">
    <property type="entry name" value="LOW-DENSITY LIPOPROTEIN RECEPTOR-RELATED PROTEIN 1B"/>
    <property type="match status" value="1"/>
</dbReference>
<evidence type="ECO:0000313" key="13">
    <source>
        <dbReference type="EMBL" id="WAR25331.1"/>
    </source>
</evidence>
<dbReference type="InterPro" id="IPR036055">
    <property type="entry name" value="LDL_receptor-like_sf"/>
</dbReference>
<dbReference type="SUPFAM" id="SSF57424">
    <property type="entry name" value="LDL receptor-like module"/>
    <property type="match status" value="6"/>
</dbReference>
<accession>A0ABY7G1W4</accession>
<dbReference type="Proteomes" id="UP001164746">
    <property type="component" value="Chromosome 14"/>
</dbReference>
<evidence type="ECO:0000256" key="1">
    <source>
        <dbReference type="ARBA" id="ARBA00004167"/>
    </source>
</evidence>
<feature type="transmembrane region" description="Helical" evidence="11">
    <location>
        <begin position="476"/>
        <end position="497"/>
    </location>
</feature>
<dbReference type="InterPro" id="IPR002172">
    <property type="entry name" value="LDrepeatLR_classA_rpt"/>
</dbReference>
<keyword evidence="8" id="KW-0325">Glycoprotein</keyword>